<evidence type="ECO:0000256" key="5">
    <source>
        <dbReference type="ARBA" id="ARBA00022801"/>
    </source>
</evidence>
<keyword evidence="5" id="KW-0378">Hydrolase</keyword>
<sequence length="469" mass="53132">MQPSSFQSNDSVSLLRPESFMSGCFDDLFVFTKSKDTADHLEPLDAVLQRCQERDIYIKLAECTFCSHEVPCQGDYLGATVSAWIPIETSSPLIEATKGKPALERINLTLEQGKCFPKLKAHLTSPPVLAHPDSRRDFYVQMGASDYAVGGYLYQLDSEGKEKVIACSGKKLSSAELIEGVLELLAALHAMQVWRVYLIDKPFFVNTDHRPLQSILEQKTCSQRLARWLNELDLYQPRFRWILGNTNIVADAISRNGAFQPDASTHNVSLAGLLRQLTSNEEQRILSTLRTESTLNSGTMYSALQRGLTFRTAVLTAQANTGAPSLDIHRRIRANIDHFFLNDGILYFQPRRDSPRRICVPDDRDSKDIILYVHHNVASSGRPGCRKTLLALQEKFYWLHMERTVKPYVTTCEMCQRIKVSQRKPAALLHPLEIPDRRWSHIRMNVITGLPCSRHGGYDAVWVIVDRLT</sequence>
<dbReference type="Gene3D" id="1.10.340.70">
    <property type="match status" value="1"/>
</dbReference>
<dbReference type="InterPro" id="IPR043128">
    <property type="entry name" value="Rev_trsase/Diguanyl_cyclase"/>
</dbReference>
<feature type="domain" description="Integrase zinc-binding" evidence="8">
    <location>
        <begin position="367"/>
        <end position="420"/>
    </location>
</feature>
<dbReference type="GO" id="GO:0004519">
    <property type="term" value="F:endonuclease activity"/>
    <property type="evidence" value="ECO:0007669"/>
    <property type="project" value="UniProtKB-KW"/>
</dbReference>
<keyword evidence="2" id="KW-0548">Nucleotidyltransferase</keyword>
<name>A0A225UQT8_9STRA</name>
<evidence type="ECO:0000259" key="7">
    <source>
        <dbReference type="Pfam" id="PF17917"/>
    </source>
</evidence>
<dbReference type="InterPro" id="IPR041588">
    <property type="entry name" value="Integrase_H2C2"/>
</dbReference>
<reference evidence="10" key="1">
    <citation type="submission" date="2017-03" db="EMBL/GenBank/DDBJ databases">
        <title>Phytopthora megakarya and P. palmivora, two closely related causual agents of cacao black pod achieved similar genome size and gene model numbers by different mechanisms.</title>
        <authorList>
            <person name="Ali S."/>
            <person name="Shao J."/>
            <person name="Larry D.J."/>
            <person name="Kronmiller B."/>
            <person name="Shen D."/>
            <person name="Strem M.D."/>
            <person name="Melnick R.L."/>
            <person name="Guiltinan M.J."/>
            <person name="Tyler B.M."/>
            <person name="Meinhardt L.W."/>
            <person name="Bailey B.A."/>
        </authorList>
    </citation>
    <scope>NUCLEOTIDE SEQUENCE [LARGE SCALE GENOMIC DNA]</scope>
    <source>
        <strain evidence="10">zdho120</strain>
    </source>
</reference>
<dbReference type="GO" id="GO:0003964">
    <property type="term" value="F:RNA-directed DNA polymerase activity"/>
    <property type="evidence" value="ECO:0007669"/>
    <property type="project" value="UniProtKB-KW"/>
</dbReference>
<evidence type="ECO:0000256" key="6">
    <source>
        <dbReference type="ARBA" id="ARBA00022918"/>
    </source>
</evidence>
<dbReference type="InterPro" id="IPR043502">
    <property type="entry name" value="DNA/RNA_pol_sf"/>
</dbReference>
<evidence type="ECO:0000256" key="1">
    <source>
        <dbReference type="ARBA" id="ARBA00022679"/>
    </source>
</evidence>
<evidence type="ECO:0000256" key="3">
    <source>
        <dbReference type="ARBA" id="ARBA00022722"/>
    </source>
</evidence>
<feature type="domain" description="Reverse transcriptase RNase H-like" evidence="7">
    <location>
        <begin position="133"/>
        <end position="235"/>
    </location>
</feature>
<proteinExistence type="predicted"/>
<protein>
    <submittedName>
        <fullName evidence="9">Retrotransposon protein, Ty3-gypsy subclass</fullName>
    </submittedName>
</protein>
<dbReference type="SUPFAM" id="SSF56672">
    <property type="entry name" value="DNA/RNA polymerases"/>
    <property type="match status" value="1"/>
</dbReference>
<dbReference type="InterPro" id="IPR050951">
    <property type="entry name" value="Retrovirus_Pol_polyprotein"/>
</dbReference>
<keyword evidence="10" id="KW-1185">Reference proteome</keyword>
<dbReference type="Proteomes" id="UP000198211">
    <property type="component" value="Unassembled WGS sequence"/>
</dbReference>
<keyword evidence="1" id="KW-0808">Transferase</keyword>
<dbReference type="Pfam" id="PF17917">
    <property type="entry name" value="RT_RNaseH"/>
    <property type="match status" value="1"/>
</dbReference>
<dbReference type="EMBL" id="NBNE01013002">
    <property type="protein sequence ID" value="OWY95383.1"/>
    <property type="molecule type" value="Genomic_DNA"/>
</dbReference>
<accession>A0A225UQT8</accession>
<evidence type="ECO:0000256" key="2">
    <source>
        <dbReference type="ARBA" id="ARBA00022695"/>
    </source>
</evidence>
<evidence type="ECO:0000256" key="4">
    <source>
        <dbReference type="ARBA" id="ARBA00022759"/>
    </source>
</evidence>
<evidence type="ECO:0000313" key="9">
    <source>
        <dbReference type="EMBL" id="OWY95383.1"/>
    </source>
</evidence>
<gene>
    <name evidence="9" type="ORF">PHMEG_00034626</name>
</gene>
<dbReference type="InterPro" id="IPR041373">
    <property type="entry name" value="RT_RNaseH"/>
</dbReference>
<keyword evidence="4" id="KW-0255">Endonuclease</keyword>
<keyword evidence="3" id="KW-0540">Nuclease</keyword>
<keyword evidence="6" id="KW-0695">RNA-directed DNA polymerase</keyword>
<evidence type="ECO:0000313" key="10">
    <source>
        <dbReference type="Proteomes" id="UP000198211"/>
    </source>
</evidence>
<dbReference type="Gene3D" id="3.30.70.270">
    <property type="match status" value="1"/>
</dbReference>
<dbReference type="GO" id="GO:0016787">
    <property type="term" value="F:hydrolase activity"/>
    <property type="evidence" value="ECO:0007669"/>
    <property type="project" value="UniProtKB-KW"/>
</dbReference>
<dbReference type="PANTHER" id="PTHR37984:SF5">
    <property type="entry name" value="PROTEIN NYNRIN-LIKE"/>
    <property type="match status" value="1"/>
</dbReference>
<dbReference type="CDD" id="cd09274">
    <property type="entry name" value="RNase_HI_RT_Ty3"/>
    <property type="match status" value="1"/>
</dbReference>
<evidence type="ECO:0000259" key="8">
    <source>
        <dbReference type="Pfam" id="PF17921"/>
    </source>
</evidence>
<dbReference type="AlphaFoldDB" id="A0A225UQT8"/>
<dbReference type="PANTHER" id="PTHR37984">
    <property type="entry name" value="PROTEIN CBG26694"/>
    <property type="match status" value="1"/>
</dbReference>
<dbReference type="Pfam" id="PF17921">
    <property type="entry name" value="Integrase_H2C2"/>
    <property type="match status" value="1"/>
</dbReference>
<dbReference type="OrthoDB" id="6724604at2759"/>
<comment type="caution">
    <text evidence="9">The sequence shown here is derived from an EMBL/GenBank/DDBJ whole genome shotgun (WGS) entry which is preliminary data.</text>
</comment>
<organism evidence="9 10">
    <name type="scientific">Phytophthora megakarya</name>
    <dbReference type="NCBI Taxonomy" id="4795"/>
    <lineage>
        <taxon>Eukaryota</taxon>
        <taxon>Sar</taxon>
        <taxon>Stramenopiles</taxon>
        <taxon>Oomycota</taxon>
        <taxon>Peronosporomycetes</taxon>
        <taxon>Peronosporales</taxon>
        <taxon>Peronosporaceae</taxon>
        <taxon>Phytophthora</taxon>
    </lineage>
</organism>